<dbReference type="Proteomes" id="UP001153069">
    <property type="component" value="Unassembled WGS sequence"/>
</dbReference>
<comment type="caution">
    <text evidence="1">The sequence shown here is derived from an EMBL/GenBank/DDBJ whole genome shotgun (WGS) entry which is preliminary data.</text>
</comment>
<evidence type="ECO:0000313" key="1">
    <source>
        <dbReference type="EMBL" id="CAB9511055.1"/>
    </source>
</evidence>
<protein>
    <submittedName>
        <fullName evidence="1">Uncharacterized protein</fullName>
    </submittedName>
</protein>
<proteinExistence type="predicted"/>
<reference evidence="1" key="1">
    <citation type="submission" date="2020-06" db="EMBL/GenBank/DDBJ databases">
        <authorList>
            <consortium name="Plant Systems Biology data submission"/>
        </authorList>
    </citation>
    <scope>NUCLEOTIDE SEQUENCE</scope>
    <source>
        <strain evidence="1">D6</strain>
    </source>
</reference>
<sequence>MQMAMRASGVPGPWKLVGQQCETINWNTSIPHQVSLRHLQTGPAFWPYQRSSPSGQPEVWLDGNNPLLSGHRTSLDSLAQSTGNTSTSTSRGCSLAKGFKFGKSHSQRRRACVWLTPSCRDHRSFARWREEMRSRQG</sequence>
<organism evidence="1 2">
    <name type="scientific">Seminavis robusta</name>
    <dbReference type="NCBI Taxonomy" id="568900"/>
    <lineage>
        <taxon>Eukaryota</taxon>
        <taxon>Sar</taxon>
        <taxon>Stramenopiles</taxon>
        <taxon>Ochrophyta</taxon>
        <taxon>Bacillariophyta</taxon>
        <taxon>Bacillariophyceae</taxon>
        <taxon>Bacillariophycidae</taxon>
        <taxon>Naviculales</taxon>
        <taxon>Naviculaceae</taxon>
        <taxon>Seminavis</taxon>
    </lineage>
</organism>
<evidence type="ECO:0000313" key="2">
    <source>
        <dbReference type="Proteomes" id="UP001153069"/>
    </source>
</evidence>
<dbReference type="AlphaFoldDB" id="A0A9N8E2P3"/>
<name>A0A9N8E2P3_9STRA</name>
<keyword evidence="2" id="KW-1185">Reference proteome</keyword>
<dbReference type="EMBL" id="CAICTM010000464">
    <property type="protein sequence ID" value="CAB9511055.1"/>
    <property type="molecule type" value="Genomic_DNA"/>
</dbReference>
<accession>A0A9N8E2P3</accession>
<gene>
    <name evidence="1" type="ORF">SEMRO_465_G148661.1</name>
</gene>